<protein>
    <submittedName>
        <fullName evidence="3">Uncharacterized protein</fullName>
    </submittedName>
</protein>
<feature type="transmembrane region" description="Helical" evidence="2">
    <location>
        <begin position="247"/>
        <end position="271"/>
    </location>
</feature>
<reference evidence="3" key="2">
    <citation type="journal article" date="2021" name="PeerJ">
        <title>Extensive microbial diversity within the chicken gut microbiome revealed by metagenomics and culture.</title>
        <authorList>
            <person name="Gilroy R."/>
            <person name="Ravi A."/>
            <person name="Getino M."/>
            <person name="Pursley I."/>
            <person name="Horton D.L."/>
            <person name="Alikhan N.F."/>
            <person name="Baker D."/>
            <person name="Gharbi K."/>
            <person name="Hall N."/>
            <person name="Watson M."/>
            <person name="Adriaenssens E.M."/>
            <person name="Foster-Nyarko E."/>
            <person name="Jarju S."/>
            <person name="Secka A."/>
            <person name="Antonio M."/>
            <person name="Oren A."/>
            <person name="Chaudhuri R.R."/>
            <person name="La Ragione R."/>
            <person name="Hildebrand F."/>
            <person name="Pallen M.J."/>
        </authorList>
    </citation>
    <scope>NUCLEOTIDE SEQUENCE</scope>
    <source>
        <strain evidence="3">CHK193-30670</strain>
    </source>
</reference>
<keyword evidence="2" id="KW-0472">Membrane</keyword>
<evidence type="ECO:0000313" key="3">
    <source>
        <dbReference type="EMBL" id="HIU40750.1"/>
    </source>
</evidence>
<accession>A0A9D1LIF1</accession>
<dbReference type="AlphaFoldDB" id="A0A9D1LIF1"/>
<proteinExistence type="predicted"/>
<reference evidence="3" key="1">
    <citation type="submission" date="2020-10" db="EMBL/GenBank/DDBJ databases">
        <authorList>
            <person name="Gilroy R."/>
        </authorList>
    </citation>
    <scope>NUCLEOTIDE SEQUENCE</scope>
    <source>
        <strain evidence="3">CHK193-30670</strain>
    </source>
</reference>
<dbReference type="EMBL" id="DVMT01000056">
    <property type="protein sequence ID" value="HIU40750.1"/>
    <property type="molecule type" value="Genomic_DNA"/>
</dbReference>
<keyword evidence="2" id="KW-0812">Transmembrane</keyword>
<keyword evidence="2" id="KW-1133">Transmembrane helix</keyword>
<name>A0A9D1LIF1_9FIRM</name>
<comment type="caution">
    <text evidence="3">The sequence shown here is derived from an EMBL/GenBank/DDBJ whole genome shotgun (WGS) entry which is preliminary data.</text>
</comment>
<evidence type="ECO:0000256" key="1">
    <source>
        <dbReference type="SAM" id="Coils"/>
    </source>
</evidence>
<keyword evidence="1" id="KW-0175">Coiled coil</keyword>
<organism evidence="3 4">
    <name type="scientific">Candidatus Aphodocola excrementigallinarum</name>
    <dbReference type="NCBI Taxonomy" id="2840670"/>
    <lineage>
        <taxon>Bacteria</taxon>
        <taxon>Bacillati</taxon>
        <taxon>Bacillota</taxon>
        <taxon>Bacilli</taxon>
        <taxon>Candidatus Aphodocola</taxon>
    </lineage>
</organism>
<dbReference type="Proteomes" id="UP000824074">
    <property type="component" value="Unassembled WGS sequence"/>
</dbReference>
<sequence>MRSRMDKYGTYEEKKYERSKKNTKLYEEVYDDMYRDTTYQNMQVIDSAKEINLNKLKDMLDDKYDTRQYRTLKNYDIEDIDIDDKPLFNKKRQKNYDINEVINEAKSKRAFIEEAKEKQKYMDFSKRSSKYDKYDKMKDEEEELEDLINTMAIKTDDEKEIDDALDMFKDLKGSDNTIVSKPIDASFDVTDKDVYKTKTDDIKNDLEKTLVKADKTFYTDSNMFTKNDFEDFSTLTNELKRKHKSKFFIILFIILIIIGVLAYFIITRIILK</sequence>
<evidence type="ECO:0000313" key="4">
    <source>
        <dbReference type="Proteomes" id="UP000824074"/>
    </source>
</evidence>
<evidence type="ECO:0000256" key="2">
    <source>
        <dbReference type="SAM" id="Phobius"/>
    </source>
</evidence>
<feature type="coiled-coil region" evidence="1">
    <location>
        <begin position="98"/>
        <end position="157"/>
    </location>
</feature>
<gene>
    <name evidence="3" type="ORF">IAB68_05570</name>
</gene>